<evidence type="ECO:0000313" key="3">
    <source>
        <dbReference type="EMBL" id="OSQ40957.1"/>
    </source>
</evidence>
<dbReference type="EMBL" id="JFKA01000001">
    <property type="protein sequence ID" value="OSQ40957.1"/>
    <property type="molecule type" value="Genomic_DNA"/>
</dbReference>
<dbReference type="GO" id="GO:0005737">
    <property type="term" value="C:cytoplasm"/>
    <property type="evidence" value="ECO:0007669"/>
    <property type="project" value="TreeGrafter"/>
</dbReference>
<dbReference type="PANTHER" id="PTHR13847:SF287">
    <property type="entry name" value="FAD-DEPENDENT OXIDOREDUCTASE DOMAIN-CONTAINING PROTEIN 1"/>
    <property type="match status" value="1"/>
</dbReference>
<dbReference type="AlphaFoldDB" id="A0A1Y2L546"/>
<dbReference type="Gene3D" id="3.50.50.60">
    <property type="entry name" value="FAD/NAD(P)-binding domain"/>
    <property type="match status" value="1"/>
</dbReference>
<evidence type="ECO:0000313" key="4">
    <source>
        <dbReference type="Proteomes" id="UP000193391"/>
    </source>
</evidence>
<feature type="domain" description="FAD dependent oxidoreductase" evidence="2">
    <location>
        <begin position="9"/>
        <end position="364"/>
    </location>
</feature>
<proteinExistence type="predicted"/>
<sequence length="395" mass="43477">MGVSGEFYDVIIVGGGVIGCSAAWHLLGRNDFDGRVLVIEKDSSYEFCSTALSAASIRQQFSTPINIEMSGYGIEFLRNLKRDVDPDADIALHEKGYLVLATPDGRDILTHNHQTQLAHGADIAWMEPGELKAKYPWMSVDDLSAGCWGRTGEGWFDAYSLLQIFRRQAKLRGADIVEGEVSALLRDGNRVTGVTLADGRQFSCGTVINAAGTGATKVARMAGLDIPVEPRKRCIFVFNCRDAADIVATCPMLIDPSGLYFRPEGDYFITGIQPPADRDGECWDFEVDHSLFDDIIWPGLYQRCERFEAVKVINSWAGHYAYNLLDQNAIVGPHPDVPNFLFANGFSGHGLQQSPAVGRALGELVATGRYQTLDMSVFGYQRVRDNAPVRELNVI</sequence>
<dbReference type="OrthoDB" id="9806452at2"/>
<dbReference type="RefSeq" id="WP_085579788.1">
    <property type="nucleotide sequence ID" value="NZ_JFKA01000001.1"/>
</dbReference>
<dbReference type="GO" id="GO:0032981">
    <property type="term" value="P:mitochondrial respiratory chain complex I assembly"/>
    <property type="evidence" value="ECO:0007669"/>
    <property type="project" value="TreeGrafter"/>
</dbReference>
<dbReference type="SUPFAM" id="SSF51905">
    <property type="entry name" value="FAD/NAD(P)-binding domain"/>
    <property type="match status" value="1"/>
</dbReference>
<dbReference type="InterPro" id="IPR006076">
    <property type="entry name" value="FAD-dep_OxRdtase"/>
</dbReference>
<dbReference type="PANTHER" id="PTHR13847">
    <property type="entry name" value="SARCOSINE DEHYDROGENASE-RELATED"/>
    <property type="match status" value="1"/>
</dbReference>
<reference evidence="3 4" key="1">
    <citation type="submission" date="2014-03" db="EMBL/GenBank/DDBJ databases">
        <title>The draft genome sequence of Thalassospira mesophila JCM 18969.</title>
        <authorList>
            <person name="Lai Q."/>
            <person name="Shao Z."/>
        </authorList>
    </citation>
    <scope>NUCLEOTIDE SEQUENCE [LARGE SCALE GENOMIC DNA]</scope>
    <source>
        <strain evidence="3 4">JCM 18969</strain>
    </source>
</reference>
<keyword evidence="1" id="KW-0560">Oxidoreductase</keyword>
<gene>
    <name evidence="3" type="ORF">TMES_01925</name>
</gene>
<name>A0A1Y2L546_9PROT</name>
<dbReference type="Pfam" id="PF01266">
    <property type="entry name" value="DAO"/>
    <property type="match status" value="1"/>
</dbReference>
<organism evidence="3 4">
    <name type="scientific">Thalassospira mesophila</name>
    <dbReference type="NCBI Taxonomy" id="1293891"/>
    <lineage>
        <taxon>Bacteria</taxon>
        <taxon>Pseudomonadati</taxon>
        <taxon>Pseudomonadota</taxon>
        <taxon>Alphaproteobacteria</taxon>
        <taxon>Rhodospirillales</taxon>
        <taxon>Thalassospiraceae</taxon>
        <taxon>Thalassospira</taxon>
    </lineage>
</organism>
<dbReference type="Proteomes" id="UP000193391">
    <property type="component" value="Unassembled WGS sequence"/>
</dbReference>
<dbReference type="InterPro" id="IPR036188">
    <property type="entry name" value="FAD/NAD-bd_sf"/>
</dbReference>
<accession>A0A1Y2L546</accession>
<evidence type="ECO:0000256" key="1">
    <source>
        <dbReference type="ARBA" id="ARBA00023002"/>
    </source>
</evidence>
<dbReference type="Gene3D" id="3.30.9.10">
    <property type="entry name" value="D-Amino Acid Oxidase, subunit A, domain 2"/>
    <property type="match status" value="1"/>
</dbReference>
<evidence type="ECO:0000259" key="2">
    <source>
        <dbReference type="Pfam" id="PF01266"/>
    </source>
</evidence>
<dbReference type="STRING" id="1293891.TMES_01925"/>
<comment type="caution">
    <text evidence="3">The sequence shown here is derived from an EMBL/GenBank/DDBJ whole genome shotgun (WGS) entry which is preliminary data.</text>
</comment>
<protein>
    <submittedName>
        <fullName evidence="3">FAD-dependent oxidoreductase</fullName>
    </submittedName>
</protein>
<dbReference type="GO" id="GO:0016491">
    <property type="term" value="F:oxidoreductase activity"/>
    <property type="evidence" value="ECO:0007669"/>
    <property type="project" value="UniProtKB-KW"/>
</dbReference>
<keyword evidence="4" id="KW-1185">Reference proteome</keyword>